<feature type="region of interest" description="Disordered" evidence="1">
    <location>
        <begin position="58"/>
        <end position="83"/>
    </location>
</feature>
<reference evidence="2" key="1">
    <citation type="submission" date="2024-03" db="EMBL/GenBank/DDBJ databases">
        <authorList>
            <consortium name="ELIXIR-Norway"/>
            <consortium name="Elixir Norway"/>
        </authorList>
    </citation>
    <scope>NUCLEOTIDE SEQUENCE</scope>
</reference>
<organism evidence="2 3">
    <name type="scientific">Sphagnum jensenii</name>
    <dbReference type="NCBI Taxonomy" id="128206"/>
    <lineage>
        <taxon>Eukaryota</taxon>
        <taxon>Viridiplantae</taxon>
        <taxon>Streptophyta</taxon>
        <taxon>Embryophyta</taxon>
        <taxon>Bryophyta</taxon>
        <taxon>Sphagnophytina</taxon>
        <taxon>Sphagnopsida</taxon>
        <taxon>Sphagnales</taxon>
        <taxon>Sphagnaceae</taxon>
        <taxon>Sphagnum</taxon>
    </lineage>
</organism>
<keyword evidence="3" id="KW-1185">Reference proteome</keyword>
<feature type="compositionally biased region" description="Acidic residues" evidence="1">
    <location>
        <begin position="358"/>
        <end position="370"/>
    </location>
</feature>
<feature type="region of interest" description="Disordered" evidence="1">
    <location>
        <begin position="141"/>
        <end position="175"/>
    </location>
</feature>
<accession>A0ABP1B4I8</accession>
<proteinExistence type="predicted"/>
<name>A0ABP1B4I8_9BRYO</name>
<feature type="region of interest" description="Disordered" evidence="1">
    <location>
        <begin position="356"/>
        <end position="383"/>
    </location>
</feature>
<evidence type="ECO:0000313" key="2">
    <source>
        <dbReference type="EMBL" id="CAK9869949.1"/>
    </source>
</evidence>
<evidence type="ECO:0000313" key="3">
    <source>
        <dbReference type="Proteomes" id="UP001497522"/>
    </source>
</evidence>
<protein>
    <submittedName>
        <fullName evidence="2">Uncharacterized protein</fullName>
    </submittedName>
</protein>
<sequence>MIVQKYGNVDADDIRVKLDAIKQEPRERVQKYFERLDRLFQRGRITDAKQRRRRRQLMEFQPAGSGPLAGVTEEGTVTNREHSVRCGPGANVEILPLTMVNLIQKADSGVEACNNEGWMERASEESGAGNVSSTWCEDGIDQQKCAPESGSEFDSGEDDDEGAQLEGQVESESEFGDTELEKLVQLEGLQQILQLTLHNQADEFMREEVTDADDYADWIRWSADGEVRKKGRSLTTDSSKESVLLQIQWMGTMAPADTMTGQSMDGLEEDIRNPVGLPEDDDDFGREIQDFRLEPRSSFEVTKGILSVQNGREYEWFGLRRKVNGLRQHHECCFDINHRRWLGMPQICMLEALTDTSQGEDELPEDEDGLTVERETRRSARTRQGQRMRKLVLMAQATLMFGRTQCVWDY</sequence>
<evidence type="ECO:0000256" key="1">
    <source>
        <dbReference type="SAM" id="MobiDB-lite"/>
    </source>
</evidence>
<feature type="compositionally biased region" description="Acidic residues" evidence="1">
    <location>
        <begin position="154"/>
        <end position="175"/>
    </location>
</feature>
<dbReference type="Proteomes" id="UP001497522">
    <property type="component" value="Chromosome 19"/>
</dbReference>
<dbReference type="EMBL" id="OZ023720">
    <property type="protein sequence ID" value="CAK9869949.1"/>
    <property type="molecule type" value="Genomic_DNA"/>
</dbReference>
<gene>
    <name evidence="2" type="ORF">CSSPJE1EN2_LOCUS12686</name>
</gene>